<dbReference type="AlphaFoldDB" id="X1BM20"/>
<keyword evidence="1" id="KW-1133">Transmembrane helix</keyword>
<proteinExistence type="predicted"/>
<keyword evidence="1" id="KW-0472">Membrane</keyword>
<feature type="transmembrane region" description="Helical" evidence="1">
    <location>
        <begin position="12"/>
        <end position="32"/>
    </location>
</feature>
<organism evidence="2">
    <name type="scientific">marine sediment metagenome</name>
    <dbReference type="NCBI Taxonomy" id="412755"/>
    <lineage>
        <taxon>unclassified sequences</taxon>
        <taxon>metagenomes</taxon>
        <taxon>ecological metagenomes</taxon>
    </lineage>
</organism>
<accession>X1BM20</accession>
<gene>
    <name evidence="2" type="ORF">S01H4_28412</name>
</gene>
<protein>
    <submittedName>
        <fullName evidence="2">Uncharacterized protein</fullName>
    </submittedName>
</protein>
<name>X1BM20_9ZZZZ</name>
<comment type="caution">
    <text evidence="2">The sequence shown here is derived from an EMBL/GenBank/DDBJ whole genome shotgun (WGS) entry which is preliminary data.</text>
</comment>
<feature type="non-terminal residue" evidence="2">
    <location>
        <position position="133"/>
    </location>
</feature>
<dbReference type="EMBL" id="BART01014124">
    <property type="protein sequence ID" value="GAG85123.1"/>
    <property type="molecule type" value="Genomic_DNA"/>
</dbReference>
<keyword evidence="1" id="KW-0812">Transmembrane</keyword>
<evidence type="ECO:0000313" key="2">
    <source>
        <dbReference type="EMBL" id="GAG85123.1"/>
    </source>
</evidence>
<sequence length="133" mass="15182">MNDRTPADYRKANIVLALIAIGIASIVLLCIFSESKYQCTVPEVEWTEEEPLRNVPNLGKVLSDIESHMPKGHIYSDPDRITWGHETTHGIHGRLRQKYSKAYAYKIDRSMRGRSVCISLDGTNCFYVLKNRV</sequence>
<reference evidence="2" key="1">
    <citation type="journal article" date="2014" name="Front. Microbiol.">
        <title>High frequency of phylogenetically diverse reductive dehalogenase-homologous genes in deep subseafloor sedimentary metagenomes.</title>
        <authorList>
            <person name="Kawai M."/>
            <person name="Futagami T."/>
            <person name="Toyoda A."/>
            <person name="Takaki Y."/>
            <person name="Nishi S."/>
            <person name="Hori S."/>
            <person name="Arai W."/>
            <person name="Tsubouchi T."/>
            <person name="Morono Y."/>
            <person name="Uchiyama I."/>
            <person name="Ito T."/>
            <person name="Fujiyama A."/>
            <person name="Inagaki F."/>
            <person name="Takami H."/>
        </authorList>
    </citation>
    <scope>NUCLEOTIDE SEQUENCE</scope>
    <source>
        <strain evidence="2">Expedition CK06-06</strain>
    </source>
</reference>
<evidence type="ECO:0000256" key="1">
    <source>
        <dbReference type="SAM" id="Phobius"/>
    </source>
</evidence>